<dbReference type="InterPro" id="IPR003439">
    <property type="entry name" value="ABC_transporter-like_ATP-bd"/>
</dbReference>
<dbReference type="SMART" id="SM00382">
    <property type="entry name" value="AAA"/>
    <property type="match status" value="1"/>
</dbReference>
<dbReference type="Gene3D" id="3.40.50.300">
    <property type="entry name" value="P-loop containing nucleotide triphosphate hydrolases"/>
    <property type="match status" value="1"/>
</dbReference>
<evidence type="ECO:0000313" key="8">
    <source>
        <dbReference type="Proteomes" id="UP000237752"/>
    </source>
</evidence>
<dbReference type="AlphaFoldDB" id="A0A2T0ZFW3"/>
<evidence type="ECO:0000313" key="7">
    <source>
        <dbReference type="EMBL" id="PRZ35245.1"/>
    </source>
</evidence>
<proteinExistence type="predicted"/>
<dbReference type="Proteomes" id="UP000237752">
    <property type="component" value="Unassembled WGS sequence"/>
</dbReference>
<keyword evidence="5" id="KW-0046">Antibiotic resistance</keyword>
<evidence type="ECO:0000256" key="2">
    <source>
        <dbReference type="ARBA" id="ARBA00022448"/>
    </source>
</evidence>
<dbReference type="InterPro" id="IPR050763">
    <property type="entry name" value="ABC_transporter_ATP-binding"/>
</dbReference>
<dbReference type="PANTHER" id="PTHR42711">
    <property type="entry name" value="ABC TRANSPORTER ATP-BINDING PROTEIN"/>
    <property type="match status" value="1"/>
</dbReference>
<dbReference type="OrthoDB" id="9804819at2"/>
<keyword evidence="4 7" id="KW-0067">ATP-binding</keyword>
<comment type="caution">
    <text evidence="7">The sequence shown here is derived from an EMBL/GenBank/DDBJ whole genome shotgun (WGS) entry which is preliminary data.</text>
</comment>
<dbReference type="GO" id="GO:0046677">
    <property type="term" value="P:response to antibiotic"/>
    <property type="evidence" value="ECO:0007669"/>
    <property type="project" value="UniProtKB-KW"/>
</dbReference>
<dbReference type="SUPFAM" id="SSF52540">
    <property type="entry name" value="P-loop containing nucleoside triphosphate hydrolases"/>
    <property type="match status" value="1"/>
</dbReference>
<dbReference type="PANTHER" id="PTHR42711:SF17">
    <property type="entry name" value="ABC TRANSPORTER ATP-BINDING PROTEIN"/>
    <property type="match status" value="1"/>
</dbReference>
<dbReference type="GO" id="GO:0005886">
    <property type="term" value="C:plasma membrane"/>
    <property type="evidence" value="ECO:0007669"/>
    <property type="project" value="UniProtKB-SubCell"/>
</dbReference>
<evidence type="ECO:0000256" key="4">
    <source>
        <dbReference type="ARBA" id="ARBA00022840"/>
    </source>
</evidence>
<dbReference type="InterPro" id="IPR027417">
    <property type="entry name" value="P-loop_NTPase"/>
</dbReference>
<evidence type="ECO:0000256" key="3">
    <source>
        <dbReference type="ARBA" id="ARBA00022741"/>
    </source>
</evidence>
<dbReference type="RefSeq" id="WP_106350771.1">
    <property type="nucleotide sequence ID" value="NZ_PVUE01000022.1"/>
</dbReference>
<keyword evidence="2" id="KW-0813">Transport</keyword>
<evidence type="ECO:0000256" key="1">
    <source>
        <dbReference type="ARBA" id="ARBA00004202"/>
    </source>
</evidence>
<protein>
    <submittedName>
        <fullName evidence="7">ABC-2 type transport system ATP-binding protein</fullName>
    </submittedName>
</protein>
<name>A0A2T0ZFW3_9ACTN</name>
<dbReference type="GO" id="GO:0016887">
    <property type="term" value="F:ATP hydrolysis activity"/>
    <property type="evidence" value="ECO:0007669"/>
    <property type="project" value="InterPro"/>
</dbReference>
<evidence type="ECO:0000256" key="5">
    <source>
        <dbReference type="ARBA" id="ARBA00023251"/>
    </source>
</evidence>
<dbReference type="Pfam" id="PF00005">
    <property type="entry name" value="ABC_tran"/>
    <property type="match status" value="1"/>
</dbReference>
<dbReference type="PROSITE" id="PS50893">
    <property type="entry name" value="ABC_TRANSPORTER_2"/>
    <property type="match status" value="1"/>
</dbReference>
<dbReference type="EMBL" id="PVUE01000022">
    <property type="protein sequence ID" value="PRZ35245.1"/>
    <property type="molecule type" value="Genomic_DNA"/>
</dbReference>
<keyword evidence="3" id="KW-0547">Nucleotide-binding</keyword>
<feature type="domain" description="ABC transporter" evidence="6">
    <location>
        <begin position="6"/>
        <end position="235"/>
    </location>
</feature>
<comment type="subcellular location">
    <subcellularLocation>
        <location evidence="1">Cell membrane</location>
        <topology evidence="1">Peripheral membrane protein</topology>
    </subcellularLocation>
</comment>
<organism evidence="7 8">
    <name type="scientific">Antricoccus suffuscus</name>
    <dbReference type="NCBI Taxonomy" id="1629062"/>
    <lineage>
        <taxon>Bacteria</taxon>
        <taxon>Bacillati</taxon>
        <taxon>Actinomycetota</taxon>
        <taxon>Actinomycetes</taxon>
        <taxon>Geodermatophilales</taxon>
        <taxon>Antricoccaceae</taxon>
        <taxon>Antricoccus</taxon>
    </lineage>
</organism>
<accession>A0A2T0ZFW3</accession>
<keyword evidence="8" id="KW-1185">Reference proteome</keyword>
<dbReference type="InterPro" id="IPR003593">
    <property type="entry name" value="AAA+_ATPase"/>
</dbReference>
<sequence length="287" mass="31236">MSELALQTRGLVKTYGTRKQSYNAVDGLDLEIRHGEIFGLLGPNGAGKSTTVEILEGYRDRTGGQASVLGEDPQEAGLSWRSKIGIVLQSTNDLSDLTVRESLAIFAAYYPNPRQIDEVIELIGLADKADSRASALSGGLRRRLDVGLGIIGRPELLFLDEPTTGFDPDARRQFWALIKSLNEQGTTILLTSHYLDEVEYLAHRVGVISKGQILEVNTPELLGGREDASAIVTYRDGAGQTVKISTDEPTRVVADLAAEHGELSELTVARPTLEDIYLQMIGKNNSE</sequence>
<gene>
    <name evidence="7" type="ORF">CLV47_12265</name>
</gene>
<dbReference type="GO" id="GO:0005524">
    <property type="term" value="F:ATP binding"/>
    <property type="evidence" value="ECO:0007669"/>
    <property type="project" value="UniProtKB-KW"/>
</dbReference>
<evidence type="ECO:0000259" key="6">
    <source>
        <dbReference type="PROSITE" id="PS50893"/>
    </source>
</evidence>
<reference evidence="7 8" key="1">
    <citation type="submission" date="2018-03" db="EMBL/GenBank/DDBJ databases">
        <title>Genomic Encyclopedia of Archaeal and Bacterial Type Strains, Phase II (KMG-II): from individual species to whole genera.</title>
        <authorList>
            <person name="Goeker M."/>
        </authorList>
    </citation>
    <scope>NUCLEOTIDE SEQUENCE [LARGE SCALE GENOMIC DNA]</scope>
    <source>
        <strain evidence="7 8">DSM 100065</strain>
    </source>
</reference>